<organism evidence="2 6">
    <name type="scientific">Proteus mirabilis</name>
    <dbReference type="NCBI Taxonomy" id="584"/>
    <lineage>
        <taxon>Bacteria</taxon>
        <taxon>Pseudomonadati</taxon>
        <taxon>Pseudomonadota</taxon>
        <taxon>Gammaproteobacteria</taxon>
        <taxon>Enterobacterales</taxon>
        <taxon>Morganellaceae</taxon>
        <taxon>Proteus</taxon>
    </lineage>
</organism>
<dbReference type="EMBL" id="ABKSPD020000002">
    <property type="protein sequence ID" value="EKW9775059.1"/>
    <property type="molecule type" value="Genomic_DNA"/>
</dbReference>
<evidence type="ECO:0000313" key="4">
    <source>
        <dbReference type="Proteomes" id="UP000195540"/>
    </source>
</evidence>
<accession>A0A1Z1SSY8</accession>
<evidence type="ECO:0000313" key="1">
    <source>
        <dbReference type="EMBL" id="ARX34098.1"/>
    </source>
</evidence>
<dbReference type="GeneID" id="6800599"/>
<dbReference type="EMBL" id="UGTS01000006">
    <property type="protein sequence ID" value="SUC39614.1"/>
    <property type="molecule type" value="Genomic_DNA"/>
</dbReference>
<reference evidence="3 5" key="2">
    <citation type="submission" date="2018-06" db="EMBL/GenBank/DDBJ databases">
        <authorList>
            <consortium name="Pathogen Informatics"/>
            <person name="Doyle S."/>
        </authorList>
    </citation>
    <scope>NUCLEOTIDE SEQUENCE [LARGE SCALE GENOMIC DNA]</scope>
    <source>
        <strain evidence="3 5">NCTC11938</strain>
    </source>
</reference>
<dbReference type="KEGG" id="pvl:AOB99_11860"/>
<reference evidence="1 4" key="1">
    <citation type="submission" date="2017-05" db="EMBL/GenBank/DDBJ databases">
        <title>Whole genome sequencing of Proteus mirabilis AR_0155.</title>
        <authorList>
            <person name="Conlan S."/>
            <person name="Thomas P.J."/>
            <person name="Mullikin J."/>
            <person name="Frank K.M."/>
            <person name="Segre J.A."/>
        </authorList>
    </citation>
    <scope>NUCLEOTIDE SEQUENCE [LARGE SCALE GENOMIC DNA]</scope>
    <source>
        <strain evidence="1 4">AR_0155</strain>
    </source>
</reference>
<protein>
    <submittedName>
        <fullName evidence="2">Uncharacterized protein</fullName>
    </submittedName>
</protein>
<dbReference type="Proteomes" id="UP000254191">
    <property type="component" value="Unassembled WGS sequence"/>
</dbReference>
<dbReference type="Proteomes" id="UP000195540">
    <property type="component" value="Chromosome"/>
</dbReference>
<evidence type="ECO:0000313" key="2">
    <source>
        <dbReference type="EMBL" id="EKW9775059.1"/>
    </source>
</evidence>
<dbReference type="AlphaFoldDB" id="A0A1Z1SSY8"/>
<gene>
    <name evidence="1" type="ORF">AM402_08010</name>
    <name evidence="3" type="ORF">NCTC11938_03875</name>
    <name evidence="2" type="ORF">PW210_000843</name>
</gene>
<evidence type="ECO:0000313" key="5">
    <source>
        <dbReference type="Proteomes" id="UP000254191"/>
    </source>
</evidence>
<evidence type="ECO:0000313" key="6">
    <source>
        <dbReference type="Proteomes" id="UP001171165"/>
    </source>
</evidence>
<dbReference type="OrthoDB" id="6466245at2"/>
<dbReference type="EMBL" id="CP021694">
    <property type="protein sequence ID" value="ARX34098.1"/>
    <property type="molecule type" value="Genomic_DNA"/>
</dbReference>
<proteinExistence type="predicted"/>
<dbReference type="Proteomes" id="UP001171165">
    <property type="component" value="Unassembled WGS sequence"/>
</dbReference>
<dbReference type="RefSeq" id="WP_004244007.1">
    <property type="nucleotide sequence ID" value="NZ_ABFCQN020000014.1"/>
</dbReference>
<evidence type="ECO:0000313" key="3">
    <source>
        <dbReference type="EMBL" id="SUC39614.1"/>
    </source>
</evidence>
<reference evidence="2" key="3">
    <citation type="submission" date="2023-06" db="EMBL/GenBank/DDBJ databases">
        <authorList>
            <consortium name="Clinical and Environmental Microbiology Branch: Whole genome sequencing antimicrobial resistance pathogens in the healthcare setting"/>
        </authorList>
    </citation>
    <scope>NUCLEOTIDE SEQUENCE</scope>
    <source>
        <strain evidence="2">Microbial</strain>
    </source>
</reference>
<sequence>MEKKLVNIEHEVAALKVILKSLLLTLTNKQKESVIYDINKTIRNAYAEHPQYQDIIEKTEQYIKKILQK</sequence>
<name>A0A1Z1SSY8_PROMI</name>